<feature type="chain" id="PRO_5015338012" description="galacturonan 1,4-alpha-galacturonidase" evidence="8">
    <location>
        <begin position="17"/>
        <end position="142"/>
    </location>
</feature>
<evidence type="ECO:0000313" key="9">
    <source>
        <dbReference type="EMBL" id="PSR74274.1"/>
    </source>
</evidence>
<dbReference type="EMBL" id="MLYV02001007">
    <property type="protein sequence ID" value="PSR74274.1"/>
    <property type="molecule type" value="Genomic_DNA"/>
</dbReference>
<evidence type="ECO:0000256" key="1">
    <source>
        <dbReference type="ARBA" id="ARBA00004613"/>
    </source>
</evidence>
<accession>A0A2R6NPE3</accession>
<keyword evidence="10" id="KW-1185">Reference proteome</keyword>
<dbReference type="InterPro" id="IPR012334">
    <property type="entry name" value="Pectin_lyas_fold"/>
</dbReference>
<dbReference type="Proteomes" id="UP000186601">
    <property type="component" value="Unassembled WGS sequence"/>
</dbReference>
<proteinExistence type="predicted"/>
<evidence type="ECO:0000256" key="4">
    <source>
        <dbReference type="ARBA" id="ARBA00023157"/>
    </source>
</evidence>
<evidence type="ECO:0000256" key="5">
    <source>
        <dbReference type="ARBA" id="ARBA00037312"/>
    </source>
</evidence>
<dbReference type="PANTHER" id="PTHR31736">
    <property type="match status" value="1"/>
</dbReference>
<keyword evidence="2" id="KW-0964">Secreted</keyword>
<dbReference type="Gene3D" id="2.160.20.10">
    <property type="entry name" value="Single-stranded right-handed beta-helix, Pectin lyase-like"/>
    <property type="match status" value="1"/>
</dbReference>
<dbReference type="EC" id="3.2.1.67" evidence="6"/>
<evidence type="ECO:0000256" key="2">
    <source>
        <dbReference type="ARBA" id="ARBA00022525"/>
    </source>
</evidence>
<comment type="catalytic activity">
    <reaction evidence="7">
        <text>[(1-&gt;4)-alpha-D-galacturonosyl](n) + H2O = alpha-D-galacturonate + [(1-&gt;4)-alpha-D-galacturonosyl](n-1)</text>
        <dbReference type="Rhea" id="RHEA:14117"/>
        <dbReference type="Rhea" id="RHEA-COMP:14570"/>
        <dbReference type="Rhea" id="RHEA-COMP:14572"/>
        <dbReference type="ChEBI" id="CHEBI:15377"/>
        <dbReference type="ChEBI" id="CHEBI:58658"/>
        <dbReference type="ChEBI" id="CHEBI:140523"/>
        <dbReference type="EC" id="3.2.1.67"/>
    </reaction>
</comment>
<keyword evidence="8" id="KW-0732">Signal</keyword>
<evidence type="ECO:0000313" key="10">
    <source>
        <dbReference type="Proteomes" id="UP000186601"/>
    </source>
</evidence>
<feature type="signal peptide" evidence="8">
    <location>
        <begin position="1"/>
        <end position="16"/>
    </location>
</feature>
<dbReference type="OrthoDB" id="187139at2759"/>
<name>A0A2R6NPE3_9APHY</name>
<dbReference type="AlphaFoldDB" id="A0A2R6NPE3"/>
<evidence type="ECO:0000256" key="8">
    <source>
        <dbReference type="SAM" id="SignalP"/>
    </source>
</evidence>
<reference evidence="9 10" key="1">
    <citation type="submission" date="2018-02" db="EMBL/GenBank/DDBJ databases">
        <title>Genome sequence of the basidiomycete white-rot fungus Phlebia centrifuga.</title>
        <authorList>
            <person name="Granchi Z."/>
            <person name="Peng M."/>
            <person name="de Vries R.P."/>
            <person name="Hilden K."/>
            <person name="Makela M.R."/>
            <person name="Grigoriev I."/>
            <person name="Riley R."/>
        </authorList>
    </citation>
    <scope>NUCLEOTIDE SEQUENCE [LARGE SCALE GENOMIC DNA]</scope>
    <source>
        <strain evidence="9 10">FBCC195</strain>
    </source>
</reference>
<sequence length="142" mass="15345">MKVLFVSLALIASSIAWQTYVVPHASGQDDTPALMTALASGTSSSNTTILFEKGVTYNIFSPIKFPILNNVEVAIEGNLTYPDDIATVQGFSAGGTDLLFENNHVENGDDCLTVGNGAKNIHWRYAFISCDDEHTFKNIGLE</sequence>
<comment type="function">
    <text evidence="5">Specific in hydrolyzing the terminal glycosidic bond of polygalacturonic acid and oligogalacturonates.</text>
</comment>
<evidence type="ECO:0000256" key="6">
    <source>
        <dbReference type="ARBA" id="ARBA00038933"/>
    </source>
</evidence>
<protein>
    <recommendedName>
        <fullName evidence="6">galacturonan 1,4-alpha-galacturonidase</fullName>
        <ecNumber evidence="6">3.2.1.67</ecNumber>
    </recommendedName>
</protein>
<keyword evidence="3" id="KW-0677">Repeat</keyword>
<evidence type="ECO:0000256" key="3">
    <source>
        <dbReference type="ARBA" id="ARBA00022737"/>
    </source>
</evidence>
<dbReference type="SUPFAM" id="SSF51126">
    <property type="entry name" value="Pectin lyase-like"/>
    <property type="match status" value="1"/>
</dbReference>
<dbReference type="GO" id="GO:0005576">
    <property type="term" value="C:extracellular region"/>
    <property type="evidence" value="ECO:0007669"/>
    <property type="project" value="UniProtKB-SubCell"/>
</dbReference>
<evidence type="ECO:0000256" key="7">
    <source>
        <dbReference type="ARBA" id="ARBA00048766"/>
    </source>
</evidence>
<dbReference type="STRING" id="98765.A0A2R6NPE3"/>
<dbReference type="InterPro" id="IPR011050">
    <property type="entry name" value="Pectin_lyase_fold/virulence"/>
</dbReference>
<dbReference type="PANTHER" id="PTHR31736:SF11">
    <property type="entry name" value="EXOPOLYGALACTURONASE C-RELATED"/>
    <property type="match status" value="1"/>
</dbReference>
<gene>
    <name evidence="9" type="ORF">PHLCEN_2v9969</name>
</gene>
<organism evidence="9 10">
    <name type="scientific">Hermanssonia centrifuga</name>
    <dbReference type="NCBI Taxonomy" id="98765"/>
    <lineage>
        <taxon>Eukaryota</taxon>
        <taxon>Fungi</taxon>
        <taxon>Dikarya</taxon>
        <taxon>Basidiomycota</taxon>
        <taxon>Agaricomycotina</taxon>
        <taxon>Agaricomycetes</taxon>
        <taxon>Polyporales</taxon>
        <taxon>Meruliaceae</taxon>
        <taxon>Hermanssonia</taxon>
    </lineage>
</organism>
<keyword evidence="4" id="KW-1015">Disulfide bond</keyword>
<comment type="caution">
    <text evidence="9">The sequence shown here is derived from an EMBL/GenBank/DDBJ whole genome shotgun (WGS) entry which is preliminary data.</text>
</comment>
<comment type="subcellular location">
    <subcellularLocation>
        <location evidence="1">Secreted</location>
    </subcellularLocation>
</comment>
<dbReference type="GO" id="GO:0047911">
    <property type="term" value="F:galacturan 1,4-alpha-galacturonidase activity"/>
    <property type="evidence" value="ECO:0007669"/>
    <property type="project" value="UniProtKB-EC"/>
</dbReference>